<dbReference type="EMBL" id="FOAW01000002">
    <property type="protein sequence ID" value="SEK47643.1"/>
    <property type="molecule type" value="Genomic_DNA"/>
</dbReference>
<dbReference type="GO" id="GO:0016853">
    <property type="term" value="F:isomerase activity"/>
    <property type="evidence" value="ECO:0007669"/>
    <property type="project" value="UniProtKB-KW"/>
</dbReference>
<sequence>MTLPYPEVLAEIEHSQARLESAVADLSDEQARGDSLLPGWSRGHVVTHVARNADALNRLAVGVLSGTRPEMYPGEREARGAAIEEGADRPVELLAADLRFAGRRVIESLREIGPDQLDTPVSWRKPVTGRDIPVLRWCELEIHHLDLGTGYTAGNWPDAFVEEILARDLPELAAAEPDVVPPDLPRAELLAWLVGRPTRAGLPELPAWPF</sequence>
<dbReference type="Pfam" id="PF11716">
    <property type="entry name" value="MDMPI_N"/>
    <property type="match status" value="1"/>
</dbReference>
<proteinExistence type="predicted"/>
<dbReference type="SUPFAM" id="SSF109854">
    <property type="entry name" value="DinB/YfiT-like putative metalloenzymes"/>
    <property type="match status" value="1"/>
</dbReference>
<dbReference type="InterPro" id="IPR017517">
    <property type="entry name" value="Maleyloyr_isom"/>
</dbReference>
<dbReference type="GO" id="GO:0046872">
    <property type="term" value="F:metal ion binding"/>
    <property type="evidence" value="ECO:0007669"/>
    <property type="project" value="InterPro"/>
</dbReference>
<keyword evidence="2" id="KW-0413">Isomerase</keyword>
<dbReference type="NCBIfam" id="TIGR03083">
    <property type="entry name" value="maleylpyruvate isomerase family mycothiol-dependent enzyme"/>
    <property type="match status" value="1"/>
</dbReference>
<keyword evidence="3" id="KW-1185">Reference proteome</keyword>
<feature type="domain" description="Mycothiol-dependent maleylpyruvate isomerase metal-binding" evidence="1">
    <location>
        <begin position="14"/>
        <end position="147"/>
    </location>
</feature>
<dbReference type="Proteomes" id="UP000198677">
    <property type="component" value="Unassembled WGS sequence"/>
</dbReference>
<evidence type="ECO:0000313" key="2">
    <source>
        <dbReference type="EMBL" id="SEK47643.1"/>
    </source>
</evidence>
<protein>
    <submittedName>
        <fullName evidence="2">Maleylpyruvate isomerase</fullName>
    </submittedName>
</protein>
<evidence type="ECO:0000259" key="1">
    <source>
        <dbReference type="Pfam" id="PF11716"/>
    </source>
</evidence>
<dbReference type="Gene3D" id="1.20.120.450">
    <property type="entry name" value="dinb family like domain"/>
    <property type="match status" value="1"/>
</dbReference>
<name>A0A1H7HB32_9NOCA</name>
<dbReference type="InterPro" id="IPR034660">
    <property type="entry name" value="DinB/YfiT-like"/>
</dbReference>
<dbReference type="OrthoDB" id="5118203at2"/>
<organism evidence="2 3">
    <name type="scientific">Rhodococcus maanshanensis</name>
    <dbReference type="NCBI Taxonomy" id="183556"/>
    <lineage>
        <taxon>Bacteria</taxon>
        <taxon>Bacillati</taxon>
        <taxon>Actinomycetota</taxon>
        <taxon>Actinomycetes</taxon>
        <taxon>Mycobacteriales</taxon>
        <taxon>Nocardiaceae</taxon>
        <taxon>Rhodococcus</taxon>
    </lineage>
</organism>
<reference evidence="3" key="1">
    <citation type="submission" date="2016-10" db="EMBL/GenBank/DDBJ databases">
        <authorList>
            <person name="Varghese N."/>
            <person name="Submissions S."/>
        </authorList>
    </citation>
    <scope>NUCLEOTIDE SEQUENCE [LARGE SCALE GENOMIC DNA]</scope>
    <source>
        <strain evidence="3">DSM 44675</strain>
    </source>
</reference>
<dbReference type="InterPro" id="IPR024344">
    <property type="entry name" value="MDMPI_metal-binding"/>
</dbReference>
<dbReference type="AlphaFoldDB" id="A0A1H7HB32"/>
<gene>
    <name evidence="2" type="ORF">SAMN05444583_10272</name>
</gene>
<dbReference type="RefSeq" id="WP_072750535.1">
    <property type="nucleotide sequence ID" value="NZ_FOAW01000002.1"/>
</dbReference>
<keyword evidence="2" id="KW-0670">Pyruvate</keyword>
<evidence type="ECO:0000313" key="3">
    <source>
        <dbReference type="Proteomes" id="UP000198677"/>
    </source>
</evidence>
<accession>A0A1H7HB32</accession>